<sequence>MMYRFFFGATALVVLAGCTELSAPFQQRERQADAPAGVSDTDGAPETAAAPPADAASEAAFDTTSAEERARAAAAPSEAGAQSLGTTVASLGDPTRSGFWLETPLVDAPAQGRVEYPETGKSAQVELIPIDGAATAGSRISLPAMRLLGAPLTGLVTLRVFRN</sequence>
<feature type="compositionally biased region" description="Low complexity" evidence="1">
    <location>
        <begin position="40"/>
        <end position="64"/>
    </location>
</feature>
<evidence type="ECO:0000256" key="1">
    <source>
        <dbReference type="SAM" id="MobiDB-lite"/>
    </source>
</evidence>
<evidence type="ECO:0008006" key="5">
    <source>
        <dbReference type="Google" id="ProtNLM"/>
    </source>
</evidence>
<dbReference type="EMBL" id="FNYY01000010">
    <property type="protein sequence ID" value="SEJ76690.1"/>
    <property type="molecule type" value="Genomic_DNA"/>
</dbReference>
<keyword evidence="2" id="KW-0732">Signal</keyword>
<dbReference type="GeneID" id="80819119"/>
<name>A0A975WBH7_9RHOB</name>
<dbReference type="RefSeq" id="WP_244526519.1">
    <property type="nucleotide sequence ID" value="NZ_FNYY01000010.1"/>
</dbReference>
<dbReference type="PROSITE" id="PS51257">
    <property type="entry name" value="PROKAR_LIPOPROTEIN"/>
    <property type="match status" value="1"/>
</dbReference>
<accession>A0A975WBH7</accession>
<protein>
    <recommendedName>
        <fullName evidence="5">D-galactarate dehydratase</fullName>
    </recommendedName>
</protein>
<dbReference type="AlphaFoldDB" id="A0A975WBH7"/>
<comment type="caution">
    <text evidence="3">The sequence shown here is derived from an EMBL/GenBank/DDBJ whole genome shotgun (WGS) entry which is preliminary data.</text>
</comment>
<keyword evidence="4" id="KW-1185">Reference proteome</keyword>
<evidence type="ECO:0000313" key="4">
    <source>
        <dbReference type="Proteomes" id="UP000182932"/>
    </source>
</evidence>
<evidence type="ECO:0000313" key="3">
    <source>
        <dbReference type="EMBL" id="SEJ76690.1"/>
    </source>
</evidence>
<dbReference type="Proteomes" id="UP000182932">
    <property type="component" value="Unassembled WGS sequence"/>
</dbReference>
<feature type="chain" id="PRO_5037540247" description="D-galactarate dehydratase" evidence="2">
    <location>
        <begin position="17"/>
        <end position="163"/>
    </location>
</feature>
<evidence type="ECO:0000256" key="2">
    <source>
        <dbReference type="SAM" id="SignalP"/>
    </source>
</evidence>
<feature type="compositionally biased region" description="Low complexity" evidence="1">
    <location>
        <begin position="72"/>
        <end position="81"/>
    </location>
</feature>
<reference evidence="3 4" key="1">
    <citation type="submission" date="2016-10" db="EMBL/GenBank/DDBJ databases">
        <authorList>
            <person name="Varghese N."/>
            <person name="Submissions S."/>
        </authorList>
    </citation>
    <scope>NUCLEOTIDE SEQUENCE [LARGE SCALE GENOMIC DNA]</scope>
    <source>
        <strain evidence="3 4">FF3</strain>
    </source>
</reference>
<organism evidence="3 4">
    <name type="scientific">Marinovum algicola</name>
    <dbReference type="NCBI Taxonomy" id="42444"/>
    <lineage>
        <taxon>Bacteria</taxon>
        <taxon>Pseudomonadati</taxon>
        <taxon>Pseudomonadota</taxon>
        <taxon>Alphaproteobacteria</taxon>
        <taxon>Rhodobacterales</taxon>
        <taxon>Roseobacteraceae</taxon>
        <taxon>Marinovum</taxon>
    </lineage>
</organism>
<feature type="region of interest" description="Disordered" evidence="1">
    <location>
        <begin position="26"/>
        <end position="88"/>
    </location>
</feature>
<proteinExistence type="predicted"/>
<gene>
    <name evidence="3" type="ORF">SAMN04487940_11054</name>
</gene>
<feature type="signal peptide" evidence="2">
    <location>
        <begin position="1"/>
        <end position="16"/>
    </location>
</feature>